<reference evidence="1 2" key="1">
    <citation type="journal article" date="2016" name="Nat. Commun.">
        <title>Thousands of microbial genomes shed light on interconnected biogeochemical processes in an aquifer system.</title>
        <authorList>
            <person name="Anantharaman K."/>
            <person name="Brown C.T."/>
            <person name="Hug L.A."/>
            <person name="Sharon I."/>
            <person name="Castelle C.J."/>
            <person name="Probst A.J."/>
            <person name="Thomas B.C."/>
            <person name="Singh A."/>
            <person name="Wilkins M.J."/>
            <person name="Karaoz U."/>
            <person name="Brodie E.L."/>
            <person name="Williams K.H."/>
            <person name="Hubbard S.S."/>
            <person name="Banfield J.F."/>
        </authorList>
    </citation>
    <scope>NUCLEOTIDE SEQUENCE [LARGE SCALE GENOMIC DNA]</scope>
</reference>
<accession>A0A1G2FA72</accession>
<dbReference type="AlphaFoldDB" id="A0A1G2FA72"/>
<sequence length="196" mass="21387">MGIERNHGIVSRGFSSRENSPTRLALEKLTARDILGIVNPLFAKIEGDKTLSEQTGWSTASWSHEADPKEETILHAGFSDPRQNKGVLLRGSHGEALYVGATYANEGDQREQRPELLSIQGNGFAFNLNLEGENHTMKIAIDSLQGIGERAVPETLVEFILDIKSKLKNTVDNLLRIADNLSEGKILQPANTGVAA</sequence>
<dbReference type="EMBL" id="MHMY01000022">
    <property type="protein sequence ID" value="OGZ34976.1"/>
    <property type="molecule type" value="Genomic_DNA"/>
</dbReference>
<gene>
    <name evidence="1" type="ORF">A2815_01050</name>
</gene>
<organism evidence="1 2">
    <name type="scientific">Candidatus Portnoybacteria bacterium RIFCSPHIGHO2_01_FULL_40_12b</name>
    <dbReference type="NCBI Taxonomy" id="1801994"/>
    <lineage>
        <taxon>Bacteria</taxon>
        <taxon>Candidatus Portnoyibacteriota</taxon>
    </lineage>
</organism>
<comment type="caution">
    <text evidence="1">The sequence shown here is derived from an EMBL/GenBank/DDBJ whole genome shotgun (WGS) entry which is preliminary data.</text>
</comment>
<protein>
    <submittedName>
        <fullName evidence="1">Uncharacterized protein</fullName>
    </submittedName>
</protein>
<proteinExistence type="predicted"/>
<evidence type="ECO:0000313" key="1">
    <source>
        <dbReference type="EMBL" id="OGZ34976.1"/>
    </source>
</evidence>
<evidence type="ECO:0000313" key="2">
    <source>
        <dbReference type="Proteomes" id="UP000176974"/>
    </source>
</evidence>
<name>A0A1G2FA72_9BACT</name>
<dbReference type="Proteomes" id="UP000176974">
    <property type="component" value="Unassembled WGS sequence"/>
</dbReference>